<comment type="caution">
    <text evidence="10">The sequence shown here is derived from an EMBL/GenBank/DDBJ whole genome shotgun (WGS) entry which is preliminary data.</text>
</comment>
<evidence type="ECO:0008006" key="12">
    <source>
        <dbReference type="Google" id="ProtNLM"/>
    </source>
</evidence>
<evidence type="ECO:0000256" key="1">
    <source>
        <dbReference type="ARBA" id="ARBA00004377"/>
    </source>
</evidence>
<sequence length="650" mass="71083">MIFKHNKQGFTFVEVLVALVIIAIGVAGLVSLQRMYIQSSTRATERTAAMEMAQEKIEELRFTKYETLAAGTDSEQRAGKTFNLNWTVASQYLVGSGWVPAGSPSEPDPLPPEPDAKAVTITVAWTERAGDAESLTMEAWFNNVESRDGGMVVTQPGARAQPRVIYNPGAAPEVIAVKLTDNDAADVYQVKETTKPTPQVQSMGDKLQVTFDTVTYDEASKTQRIEDFVTVNCSCQFVGVGNSGVTPARLTLQQGKLLLDPNGSQPTEKMVGRAANVSQSELCSLCCRDHHDSTEMVAAGNVYRDEPNPRNRLPSGDHRHFKNENGVLVQAELGDTYEESCRMRRVDGYYVTYPDWELQSVTIMSSDYLLNAATGSGYTDYVRDVVRALILGNELPEQPDGRDAEFVPGAYQLIGRAVYLDKMQPMHLETVQQAIADGREDWISMVPFYEVNLTLLGNWSSQNESVASVTDQEIRTIVDPENNYYGTYSRGRLQALSSGTTTVDFNVNAGNASVLGNQAVHLNDTGKIFESAMDVTVVGQDNDDVALYSITGDLNCLFWKKTGKTGAWEACKSNDFRGVSVTTSDLNVQCTVESIGNTNTVTYSCSGIRAGSSVTVYFGSDDADTTFDPAAFSVSGISENVVRNIEMRIE</sequence>
<evidence type="ECO:0000256" key="2">
    <source>
        <dbReference type="ARBA" id="ARBA00008358"/>
    </source>
</evidence>
<organism evidence="10 11">
    <name type="scientific">Pseudidiomarina atlantica</name>
    <dbReference type="NCBI Taxonomy" id="1517416"/>
    <lineage>
        <taxon>Bacteria</taxon>
        <taxon>Pseudomonadati</taxon>
        <taxon>Pseudomonadota</taxon>
        <taxon>Gammaproteobacteria</taxon>
        <taxon>Alteromonadales</taxon>
        <taxon>Idiomarinaceae</taxon>
        <taxon>Pseudidiomarina</taxon>
    </lineage>
</organism>
<keyword evidence="6 9" id="KW-0812">Transmembrane</keyword>
<dbReference type="GO" id="GO:0015627">
    <property type="term" value="C:type II protein secretion system complex"/>
    <property type="evidence" value="ECO:0007669"/>
    <property type="project" value="InterPro"/>
</dbReference>
<evidence type="ECO:0000256" key="9">
    <source>
        <dbReference type="SAM" id="Phobius"/>
    </source>
</evidence>
<dbReference type="STRING" id="1517416.IDAT_09955"/>
<keyword evidence="5" id="KW-0997">Cell inner membrane</keyword>
<gene>
    <name evidence="10" type="ORF">IDAT_09955</name>
</gene>
<evidence type="ECO:0000313" key="10">
    <source>
        <dbReference type="EMBL" id="KFZ28318.1"/>
    </source>
</evidence>
<dbReference type="InterPro" id="IPR010052">
    <property type="entry name" value="T2SS_protein-GspI"/>
</dbReference>
<dbReference type="PANTHER" id="PTHR38779:SF2">
    <property type="entry name" value="TYPE II SECRETION SYSTEM PROTEIN I-RELATED"/>
    <property type="match status" value="1"/>
</dbReference>
<evidence type="ECO:0000313" key="11">
    <source>
        <dbReference type="Proteomes" id="UP000053718"/>
    </source>
</evidence>
<comment type="similarity">
    <text evidence="2">Belongs to the GSP I family.</text>
</comment>
<dbReference type="InterPro" id="IPR012902">
    <property type="entry name" value="N_methyl_site"/>
</dbReference>
<keyword evidence="8 9" id="KW-0472">Membrane</keyword>
<keyword evidence="7 9" id="KW-1133">Transmembrane helix</keyword>
<dbReference type="NCBIfam" id="TIGR02532">
    <property type="entry name" value="IV_pilin_GFxxxE"/>
    <property type="match status" value="1"/>
</dbReference>
<evidence type="ECO:0000256" key="8">
    <source>
        <dbReference type="ARBA" id="ARBA00023136"/>
    </source>
</evidence>
<reference evidence="10 11" key="1">
    <citation type="submission" date="2014-06" db="EMBL/GenBank/DDBJ databases">
        <title>Draft genome sequence of Idiomarina sp. MCCC 1A10513.</title>
        <authorList>
            <person name="Du J."/>
            <person name="Lai Q."/>
            <person name="Shao Z."/>
        </authorList>
    </citation>
    <scope>NUCLEOTIDE SEQUENCE [LARGE SCALE GENOMIC DNA]</scope>
    <source>
        <strain evidence="10 11">MCCC 1A10513</strain>
    </source>
</reference>
<keyword evidence="11" id="KW-1185">Reference proteome</keyword>
<feature type="transmembrane region" description="Helical" evidence="9">
    <location>
        <begin position="12"/>
        <end position="32"/>
    </location>
</feature>
<dbReference type="Pfam" id="PF07963">
    <property type="entry name" value="N_methyl"/>
    <property type="match status" value="1"/>
</dbReference>
<dbReference type="EMBL" id="JPIN01000009">
    <property type="protein sequence ID" value="KFZ28318.1"/>
    <property type="molecule type" value="Genomic_DNA"/>
</dbReference>
<evidence type="ECO:0000256" key="4">
    <source>
        <dbReference type="ARBA" id="ARBA00022481"/>
    </source>
</evidence>
<name>A0A094L139_9GAMM</name>
<dbReference type="eggNOG" id="COG4967">
    <property type="taxonomic scope" value="Bacteria"/>
</dbReference>
<dbReference type="GO" id="GO:0015628">
    <property type="term" value="P:protein secretion by the type II secretion system"/>
    <property type="evidence" value="ECO:0007669"/>
    <property type="project" value="InterPro"/>
</dbReference>
<evidence type="ECO:0000256" key="3">
    <source>
        <dbReference type="ARBA" id="ARBA00022475"/>
    </source>
</evidence>
<dbReference type="RefSeq" id="WP_034733279.1">
    <property type="nucleotide sequence ID" value="NZ_JPIN01000009.1"/>
</dbReference>
<evidence type="ECO:0000256" key="5">
    <source>
        <dbReference type="ARBA" id="ARBA00022519"/>
    </source>
</evidence>
<comment type="subcellular location">
    <subcellularLocation>
        <location evidence="1">Cell inner membrane</location>
        <topology evidence="1">Single-pass membrane protein</topology>
    </subcellularLocation>
</comment>
<dbReference type="OrthoDB" id="6019428at2"/>
<proteinExistence type="inferred from homology"/>
<protein>
    <recommendedName>
        <fullName evidence="12">Prepilin-type N-terminal cleavage/methylation domain-containing protein</fullName>
    </recommendedName>
</protein>
<dbReference type="GO" id="GO:0005886">
    <property type="term" value="C:plasma membrane"/>
    <property type="evidence" value="ECO:0007669"/>
    <property type="project" value="UniProtKB-SubCell"/>
</dbReference>
<dbReference type="AlphaFoldDB" id="A0A094L139"/>
<evidence type="ECO:0000256" key="6">
    <source>
        <dbReference type="ARBA" id="ARBA00022692"/>
    </source>
</evidence>
<keyword evidence="4" id="KW-0488">Methylation</keyword>
<dbReference type="Proteomes" id="UP000053718">
    <property type="component" value="Unassembled WGS sequence"/>
</dbReference>
<evidence type="ECO:0000256" key="7">
    <source>
        <dbReference type="ARBA" id="ARBA00022989"/>
    </source>
</evidence>
<dbReference type="PANTHER" id="PTHR38779">
    <property type="entry name" value="TYPE II SECRETION SYSTEM PROTEIN I-RELATED"/>
    <property type="match status" value="1"/>
</dbReference>
<accession>A0A094L139</accession>
<keyword evidence="3" id="KW-1003">Cell membrane</keyword>